<evidence type="ECO:0000256" key="2">
    <source>
        <dbReference type="ARBA" id="ARBA00023015"/>
    </source>
</evidence>
<reference evidence="8" key="1">
    <citation type="submission" date="2007-06" db="EMBL/GenBank/DDBJ databases">
        <title>Full length cDNA sequences from Sitka Spruce (Picea sitchensis).</title>
        <authorList>
            <person name="Ralph S.G."/>
            <person name="Chun H.E."/>
            <person name="Liao N."/>
            <person name="Ali J."/>
            <person name="Reid K."/>
            <person name="Kolosova N."/>
            <person name="Cooper N."/>
            <person name="Cullis C."/>
            <person name="Jancsik S."/>
            <person name="Moore R."/>
            <person name="Mayo M."/>
            <person name="Wagner S."/>
            <person name="Holt R.A."/>
            <person name="Jones S.J.M."/>
            <person name="Marra M.A."/>
            <person name="Ritland C.E."/>
            <person name="Ritland K."/>
            <person name="Bohlmann J."/>
        </authorList>
    </citation>
    <scope>NUCLEOTIDE SEQUENCE</scope>
    <source>
        <tissue evidence="8">Bark</tissue>
    </source>
</reference>
<dbReference type="SUPFAM" id="SSF57959">
    <property type="entry name" value="Leucine zipper domain"/>
    <property type="match status" value="1"/>
</dbReference>
<dbReference type="PROSITE" id="PS50217">
    <property type="entry name" value="BZIP"/>
    <property type="match status" value="1"/>
</dbReference>
<dbReference type="PANTHER" id="PTHR46408:SF10">
    <property type="entry name" value="BASIC LEUCINE ZIPPER 63"/>
    <property type="match status" value="1"/>
</dbReference>
<name>B8LQ62_PICSI</name>
<comment type="subcellular location">
    <subcellularLocation>
        <location evidence="1">Nucleus</location>
    </subcellularLocation>
</comment>
<evidence type="ECO:0000256" key="4">
    <source>
        <dbReference type="ARBA" id="ARBA00023163"/>
    </source>
</evidence>
<accession>B8LQ62</accession>
<evidence type="ECO:0000256" key="6">
    <source>
        <dbReference type="SAM" id="MobiDB-lite"/>
    </source>
</evidence>
<dbReference type="InterPro" id="IPR046347">
    <property type="entry name" value="bZIP_sf"/>
</dbReference>
<feature type="compositionally biased region" description="Basic and acidic residues" evidence="6">
    <location>
        <begin position="63"/>
        <end position="79"/>
    </location>
</feature>
<feature type="compositionally biased region" description="Polar residues" evidence="6">
    <location>
        <begin position="144"/>
        <end position="154"/>
    </location>
</feature>
<organism evidence="8">
    <name type="scientific">Picea sitchensis</name>
    <name type="common">Sitka spruce</name>
    <name type="synonym">Pinus sitchensis</name>
    <dbReference type="NCBI Taxonomy" id="3332"/>
    <lineage>
        <taxon>Eukaryota</taxon>
        <taxon>Viridiplantae</taxon>
        <taxon>Streptophyta</taxon>
        <taxon>Embryophyta</taxon>
        <taxon>Tracheophyta</taxon>
        <taxon>Spermatophyta</taxon>
        <taxon>Pinopsida</taxon>
        <taxon>Pinidae</taxon>
        <taxon>Conifers I</taxon>
        <taxon>Pinales</taxon>
        <taxon>Pinaceae</taxon>
        <taxon>Picea</taxon>
    </lineage>
</organism>
<evidence type="ECO:0000256" key="5">
    <source>
        <dbReference type="ARBA" id="ARBA00023242"/>
    </source>
</evidence>
<keyword evidence="5" id="KW-0539">Nucleus</keyword>
<feature type="region of interest" description="Disordered" evidence="6">
    <location>
        <begin position="134"/>
        <end position="164"/>
    </location>
</feature>
<dbReference type="Pfam" id="PF00170">
    <property type="entry name" value="bZIP_1"/>
    <property type="match status" value="1"/>
</dbReference>
<feature type="domain" description="BZIP" evidence="7">
    <location>
        <begin position="232"/>
        <end position="284"/>
    </location>
</feature>
<dbReference type="GO" id="GO:0003677">
    <property type="term" value="F:DNA binding"/>
    <property type="evidence" value="ECO:0007669"/>
    <property type="project" value="UniProtKB-KW"/>
</dbReference>
<evidence type="ECO:0000259" key="7">
    <source>
        <dbReference type="PROSITE" id="PS50217"/>
    </source>
</evidence>
<dbReference type="FunFam" id="1.20.5.170:FF:000020">
    <property type="entry name" value="BZIP transcription factor"/>
    <property type="match status" value="1"/>
</dbReference>
<dbReference type="InterPro" id="IPR004827">
    <property type="entry name" value="bZIP"/>
</dbReference>
<protein>
    <recommendedName>
        <fullName evidence="7">BZIP domain-containing protein</fullName>
    </recommendedName>
</protein>
<sequence length="357" mass="38908">MDRQFSFSPADDVEGNSMAVITEEEEEESPVVSGRMSRSASEWAFQKFLNYDGSEIPSEDGEGDHKTLGLKDPLPHGRMDNLSAPLSPLFGEVGDELRKDEVPPPTDPRDHQTFLKRRLNLACAAVAFTRVTGISSPGPGPSTVDANQSQNTLGSEGRAASLVSQSSATDARAIYIGAVSSTGSGPIGIPALPPKPKGGNTQVRTTSGSSREQSDDDDQEVGPSEQSMDPSHLKRVRRKLSNRESARRSRRRKQAHLNDLEIQVAQLRVENSSLFKRFTEINQKYSGASVDNRVLKSDVEALRAKVKMVESMVPKAATAGFPFQNTSQVQSAVSLRYTTGIFDSPATMYCKERMVFT</sequence>
<dbReference type="EMBL" id="EF678001">
    <property type="protein sequence ID" value="ABR17792.1"/>
    <property type="molecule type" value="mRNA"/>
</dbReference>
<evidence type="ECO:0000256" key="3">
    <source>
        <dbReference type="ARBA" id="ARBA00023125"/>
    </source>
</evidence>
<dbReference type="GO" id="GO:0003700">
    <property type="term" value="F:DNA-binding transcription factor activity"/>
    <property type="evidence" value="ECO:0007669"/>
    <property type="project" value="InterPro"/>
</dbReference>
<feature type="region of interest" description="Disordered" evidence="6">
    <location>
        <begin position="1"/>
        <end position="35"/>
    </location>
</feature>
<evidence type="ECO:0000313" key="8">
    <source>
        <dbReference type="EMBL" id="ABR17792.1"/>
    </source>
</evidence>
<keyword evidence="4" id="KW-0804">Transcription</keyword>
<feature type="region of interest" description="Disordered" evidence="6">
    <location>
        <begin position="183"/>
        <end position="254"/>
    </location>
</feature>
<dbReference type="GO" id="GO:0005634">
    <property type="term" value="C:nucleus"/>
    <property type="evidence" value="ECO:0007669"/>
    <property type="project" value="UniProtKB-SubCell"/>
</dbReference>
<feature type="region of interest" description="Disordered" evidence="6">
    <location>
        <begin position="53"/>
        <end position="90"/>
    </location>
</feature>
<dbReference type="PANTHER" id="PTHR46408">
    <property type="entry name" value="BASIC LEUCINE ZIPPER 63"/>
    <property type="match status" value="1"/>
</dbReference>
<keyword evidence="2" id="KW-0805">Transcription regulation</keyword>
<dbReference type="PROSITE" id="PS00036">
    <property type="entry name" value="BZIP_BASIC"/>
    <property type="match status" value="1"/>
</dbReference>
<dbReference type="SMART" id="SM00338">
    <property type="entry name" value="BRLZ"/>
    <property type="match status" value="1"/>
</dbReference>
<dbReference type="AlphaFoldDB" id="B8LQ62"/>
<dbReference type="OMA" id="YCKERMV"/>
<keyword evidence="3" id="KW-0238">DNA-binding</keyword>
<proteinExistence type="evidence at transcript level"/>
<dbReference type="Gene3D" id="1.20.5.170">
    <property type="match status" value="1"/>
</dbReference>
<evidence type="ECO:0000256" key="1">
    <source>
        <dbReference type="ARBA" id="ARBA00004123"/>
    </source>
</evidence>